<proteinExistence type="predicted"/>
<dbReference type="Proteomes" id="UP000183174">
    <property type="component" value="Unassembled WGS sequence"/>
</dbReference>
<gene>
    <name evidence="1" type="ORF">GA0061099_103033</name>
</gene>
<dbReference type="RefSeq" id="WP_141697767.1">
    <property type="nucleotide sequence ID" value="NZ_FMAE01000030.1"/>
</dbReference>
<dbReference type="AlphaFoldDB" id="A0A1C3XJ71"/>
<evidence type="ECO:0000313" key="1">
    <source>
        <dbReference type="EMBL" id="SCB52313.1"/>
    </source>
</evidence>
<sequence>MVLVGMAAGKLLEIAEAPVVVARGWSDQQKRAYVISDDRLTDASHWDDEMLGLESNDLLQSGFELSLTGISLDEGRAYPRAPAS</sequence>
<reference evidence="1 2" key="1">
    <citation type="submission" date="2016-08" db="EMBL/GenBank/DDBJ databases">
        <authorList>
            <person name="Seilhamer J.J."/>
        </authorList>
    </citation>
    <scope>NUCLEOTIDE SEQUENCE [LARGE SCALE GENOMIC DNA]</scope>
    <source>
        <strain evidence="1 2">CCBAU 10071</strain>
    </source>
</reference>
<protein>
    <submittedName>
        <fullName evidence="1">Uncharacterized protein</fullName>
    </submittedName>
</protein>
<dbReference type="EMBL" id="FMAE01000030">
    <property type="protein sequence ID" value="SCB52313.1"/>
    <property type="molecule type" value="Genomic_DNA"/>
</dbReference>
<name>A0A1C3XJ71_9BRAD</name>
<organism evidence="1 2">
    <name type="scientific">Bradyrhizobium yuanmingense</name>
    <dbReference type="NCBI Taxonomy" id="108015"/>
    <lineage>
        <taxon>Bacteria</taxon>
        <taxon>Pseudomonadati</taxon>
        <taxon>Pseudomonadota</taxon>
        <taxon>Alphaproteobacteria</taxon>
        <taxon>Hyphomicrobiales</taxon>
        <taxon>Nitrobacteraceae</taxon>
        <taxon>Bradyrhizobium</taxon>
    </lineage>
</organism>
<evidence type="ECO:0000313" key="2">
    <source>
        <dbReference type="Proteomes" id="UP000183174"/>
    </source>
</evidence>
<accession>A0A1C3XJ71</accession>